<accession>A0A8S9GMR8</accession>
<sequence length="189" mass="21101">MEGESLCEMSVGEESLHRSRLMSDSLLNMPRRREIETRPRSGVVAAWRRAEVVEIDDYSTGELRHAEKWSSRPSEAMELGRRVDVADRGSPRINGRDLRQGPRICGRGLTQAVESRQRVEWCRGDAAAVQRGLNLSADFDPRRRSEGAGRGPWVRVGAVRGRCQDHFAHLSFGSNTGLSGRFGSSVKLL</sequence>
<dbReference type="EMBL" id="QGKY02001925">
    <property type="protein sequence ID" value="KAF2546849.1"/>
    <property type="molecule type" value="Genomic_DNA"/>
</dbReference>
<dbReference type="AlphaFoldDB" id="A0A8S9GMR8"/>
<evidence type="ECO:0000313" key="1">
    <source>
        <dbReference type="EMBL" id="KAF2546849.1"/>
    </source>
</evidence>
<reference evidence="1" key="1">
    <citation type="submission" date="2019-12" db="EMBL/GenBank/DDBJ databases">
        <title>Genome sequencing and annotation of Brassica cretica.</title>
        <authorList>
            <person name="Studholme D.J."/>
            <person name="Sarris P.F."/>
        </authorList>
    </citation>
    <scope>NUCLEOTIDE SEQUENCE</scope>
    <source>
        <strain evidence="1">PFS-102/07</strain>
        <tissue evidence="1">Leaf</tissue>
    </source>
</reference>
<gene>
    <name evidence="1" type="ORF">F2Q70_00022188</name>
</gene>
<name>A0A8S9GMR8_BRACR</name>
<organism evidence="1">
    <name type="scientific">Brassica cretica</name>
    <name type="common">Mustard</name>
    <dbReference type="NCBI Taxonomy" id="69181"/>
    <lineage>
        <taxon>Eukaryota</taxon>
        <taxon>Viridiplantae</taxon>
        <taxon>Streptophyta</taxon>
        <taxon>Embryophyta</taxon>
        <taxon>Tracheophyta</taxon>
        <taxon>Spermatophyta</taxon>
        <taxon>Magnoliopsida</taxon>
        <taxon>eudicotyledons</taxon>
        <taxon>Gunneridae</taxon>
        <taxon>Pentapetalae</taxon>
        <taxon>rosids</taxon>
        <taxon>malvids</taxon>
        <taxon>Brassicales</taxon>
        <taxon>Brassicaceae</taxon>
        <taxon>Brassiceae</taxon>
        <taxon>Brassica</taxon>
    </lineage>
</organism>
<comment type="caution">
    <text evidence="1">The sequence shown here is derived from an EMBL/GenBank/DDBJ whole genome shotgun (WGS) entry which is preliminary data.</text>
</comment>
<protein>
    <submittedName>
        <fullName evidence="1">Uncharacterized protein</fullName>
    </submittedName>
</protein>
<proteinExistence type="predicted"/>